<protein>
    <submittedName>
        <fullName evidence="2">Rhodanese-like domain-containing protein</fullName>
    </submittedName>
</protein>
<dbReference type="PROSITE" id="PS50206">
    <property type="entry name" value="RHODANESE_3"/>
    <property type="match status" value="1"/>
</dbReference>
<dbReference type="RefSeq" id="WP_073073390.1">
    <property type="nucleotide sequence ID" value="NZ_MPPI01000022.1"/>
</dbReference>
<keyword evidence="3" id="KW-1185">Reference proteome</keyword>
<dbReference type="InterPro" id="IPR050229">
    <property type="entry name" value="GlpE_sulfurtransferase"/>
</dbReference>
<dbReference type="STRING" id="1920490.GCA_001895925_01112"/>
<name>A0A2T1DC81_9CYAN</name>
<dbReference type="InterPro" id="IPR036873">
    <property type="entry name" value="Rhodanese-like_dom_sf"/>
</dbReference>
<dbReference type="SMART" id="SM00450">
    <property type="entry name" value="RHOD"/>
    <property type="match status" value="1"/>
</dbReference>
<dbReference type="Gene3D" id="3.40.250.10">
    <property type="entry name" value="Rhodanese-like domain"/>
    <property type="match status" value="1"/>
</dbReference>
<dbReference type="EMBL" id="PVWG01000020">
    <property type="protein sequence ID" value="PSB18110.1"/>
    <property type="molecule type" value="Genomic_DNA"/>
</dbReference>
<proteinExistence type="predicted"/>
<dbReference type="PANTHER" id="PTHR43031">
    <property type="entry name" value="FAD-DEPENDENT OXIDOREDUCTASE"/>
    <property type="match status" value="1"/>
</dbReference>
<dbReference type="InterPro" id="IPR001763">
    <property type="entry name" value="Rhodanese-like_dom"/>
</dbReference>
<dbReference type="Proteomes" id="UP000238634">
    <property type="component" value="Unassembled WGS sequence"/>
</dbReference>
<gene>
    <name evidence="2" type="ORF">C7B65_16460</name>
</gene>
<dbReference type="Pfam" id="PF00581">
    <property type="entry name" value="Rhodanese"/>
    <property type="match status" value="1"/>
</dbReference>
<dbReference type="OrthoDB" id="513390at2"/>
<reference evidence="2 3" key="2">
    <citation type="submission" date="2018-03" db="EMBL/GenBank/DDBJ databases">
        <title>The ancient ancestry and fast evolution of plastids.</title>
        <authorList>
            <person name="Moore K.R."/>
            <person name="Magnabosco C."/>
            <person name="Momper L."/>
            <person name="Gold D.A."/>
            <person name="Bosak T."/>
            <person name="Fournier G.P."/>
        </authorList>
    </citation>
    <scope>NUCLEOTIDE SEQUENCE [LARGE SCALE GENOMIC DNA]</scope>
    <source>
        <strain evidence="2 3">ULC007</strain>
    </source>
</reference>
<feature type="domain" description="Rhodanese" evidence="1">
    <location>
        <begin position="40"/>
        <end position="129"/>
    </location>
</feature>
<evidence type="ECO:0000259" key="1">
    <source>
        <dbReference type="PROSITE" id="PS50206"/>
    </source>
</evidence>
<dbReference type="AlphaFoldDB" id="A0A2T1DC81"/>
<organism evidence="2 3">
    <name type="scientific">Phormidesmis priestleyi ULC007</name>
    <dbReference type="NCBI Taxonomy" id="1920490"/>
    <lineage>
        <taxon>Bacteria</taxon>
        <taxon>Bacillati</taxon>
        <taxon>Cyanobacteriota</taxon>
        <taxon>Cyanophyceae</taxon>
        <taxon>Leptolyngbyales</taxon>
        <taxon>Leptolyngbyaceae</taxon>
        <taxon>Phormidesmis</taxon>
    </lineage>
</organism>
<accession>A0A2T1DC81</accession>
<dbReference type="SUPFAM" id="SSF52821">
    <property type="entry name" value="Rhodanese/Cell cycle control phosphatase"/>
    <property type="match status" value="1"/>
</dbReference>
<comment type="caution">
    <text evidence="2">The sequence shown here is derived from an EMBL/GenBank/DDBJ whole genome shotgun (WGS) entry which is preliminary data.</text>
</comment>
<sequence length="160" mass="17463">MAIDDLIKNAKEALPNVTPTPPDLKTQSSVHDLKSRLEWGEPALTILDVRPRELFNDSHIMGAMDFPLNELVALAKNSLESGRDIYIYGANEQETSQAAALLREAGFRAVAELKGGLAEWKAIGGSTEGAVDGSQEPGEHAYNVVSQVKHHKDTQKLNFK</sequence>
<evidence type="ECO:0000313" key="3">
    <source>
        <dbReference type="Proteomes" id="UP000238634"/>
    </source>
</evidence>
<dbReference type="PANTHER" id="PTHR43031:SF1">
    <property type="entry name" value="PYRIDINE NUCLEOTIDE-DISULPHIDE OXIDOREDUCTASE"/>
    <property type="match status" value="1"/>
</dbReference>
<dbReference type="CDD" id="cd00158">
    <property type="entry name" value="RHOD"/>
    <property type="match status" value="1"/>
</dbReference>
<reference evidence="2 3" key="1">
    <citation type="submission" date="2018-02" db="EMBL/GenBank/DDBJ databases">
        <authorList>
            <person name="Cohen D.B."/>
            <person name="Kent A.D."/>
        </authorList>
    </citation>
    <scope>NUCLEOTIDE SEQUENCE [LARGE SCALE GENOMIC DNA]</scope>
    <source>
        <strain evidence="2 3">ULC007</strain>
    </source>
</reference>
<evidence type="ECO:0000313" key="2">
    <source>
        <dbReference type="EMBL" id="PSB18110.1"/>
    </source>
</evidence>